<organism evidence="2 3">
    <name type="scientific">Lophium mytilinum</name>
    <dbReference type="NCBI Taxonomy" id="390894"/>
    <lineage>
        <taxon>Eukaryota</taxon>
        <taxon>Fungi</taxon>
        <taxon>Dikarya</taxon>
        <taxon>Ascomycota</taxon>
        <taxon>Pezizomycotina</taxon>
        <taxon>Dothideomycetes</taxon>
        <taxon>Pleosporomycetidae</taxon>
        <taxon>Mytilinidiales</taxon>
        <taxon>Mytilinidiaceae</taxon>
        <taxon>Lophium</taxon>
    </lineage>
</organism>
<evidence type="ECO:0000313" key="2">
    <source>
        <dbReference type="EMBL" id="KAF2495675.1"/>
    </source>
</evidence>
<feature type="transmembrane region" description="Helical" evidence="1">
    <location>
        <begin position="35"/>
        <end position="55"/>
    </location>
</feature>
<keyword evidence="1" id="KW-0812">Transmembrane</keyword>
<dbReference type="EMBL" id="MU004189">
    <property type="protein sequence ID" value="KAF2495675.1"/>
    <property type="molecule type" value="Genomic_DNA"/>
</dbReference>
<protein>
    <submittedName>
        <fullName evidence="2">Uncharacterized protein</fullName>
    </submittedName>
</protein>
<gene>
    <name evidence="2" type="ORF">BU16DRAFT_561950</name>
</gene>
<feature type="transmembrane region" description="Helical" evidence="1">
    <location>
        <begin position="187"/>
        <end position="207"/>
    </location>
</feature>
<dbReference type="AlphaFoldDB" id="A0A6A6QTE1"/>
<keyword evidence="1" id="KW-0472">Membrane</keyword>
<name>A0A6A6QTE1_9PEZI</name>
<accession>A0A6A6QTE1</accession>
<feature type="transmembrane region" description="Helical" evidence="1">
    <location>
        <begin position="160"/>
        <end position="181"/>
    </location>
</feature>
<evidence type="ECO:0000256" key="1">
    <source>
        <dbReference type="SAM" id="Phobius"/>
    </source>
</evidence>
<reference evidence="2" key="1">
    <citation type="journal article" date="2020" name="Stud. Mycol.">
        <title>101 Dothideomycetes genomes: a test case for predicting lifestyles and emergence of pathogens.</title>
        <authorList>
            <person name="Haridas S."/>
            <person name="Albert R."/>
            <person name="Binder M."/>
            <person name="Bloem J."/>
            <person name="Labutti K."/>
            <person name="Salamov A."/>
            <person name="Andreopoulos B."/>
            <person name="Baker S."/>
            <person name="Barry K."/>
            <person name="Bills G."/>
            <person name="Bluhm B."/>
            <person name="Cannon C."/>
            <person name="Castanera R."/>
            <person name="Culley D."/>
            <person name="Daum C."/>
            <person name="Ezra D."/>
            <person name="Gonzalez J."/>
            <person name="Henrissat B."/>
            <person name="Kuo A."/>
            <person name="Liang C."/>
            <person name="Lipzen A."/>
            <person name="Lutzoni F."/>
            <person name="Magnuson J."/>
            <person name="Mondo S."/>
            <person name="Nolan M."/>
            <person name="Ohm R."/>
            <person name="Pangilinan J."/>
            <person name="Park H.-J."/>
            <person name="Ramirez L."/>
            <person name="Alfaro M."/>
            <person name="Sun H."/>
            <person name="Tritt A."/>
            <person name="Yoshinaga Y."/>
            <person name="Zwiers L.-H."/>
            <person name="Turgeon B."/>
            <person name="Goodwin S."/>
            <person name="Spatafora J."/>
            <person name="Crous P."/>
            <person name="Grigoriev I."/>
        </authorList>
    </citation>
    <scope>NUCLEOTIDE SEQUENCE</scope>
    <source>
        <strain evidence="2">CBS 269.34</strain>
    </source>
</reference>
<keyword evidence="1" id="KW-1133">Transmembrane helix</keyword>
<keyword evidence="3" id="KW-1185">Reference proteome</keyword>
<dbReference type="Proteomes" id="UP000799750">
    <property type="component" value="Unassembled WGS sequence"/>
</dbReference>
<sequence length="231" mass="26483">MSSMTLRCRNAAARLFTFEALPMYTRWATELKHRYFWILPSMITGMAYTFLHYGYKGWNTVGNQRDEWILYCVWTTIGKHELAISRGQISQSMFYKSLTQSSLLGTTTSTLRRVLHHQASSNWTTTLPTPDVAVHICLGLVLIGQGIHSRLRRGDIGEALLLRSDLMLNTHLFLAAFIVIYCAEHSWIAAFLGVIVSFAALLAISAYKWWWENQLILPDWDQAFVKFGKEV</sequence>
<proteinExistence type="predicted"/>
<evidence type="ECO:0000313" key="3">
    <source>
        <dbReference type="Proteomes" id="UP000799750"/>
    </source>
</evidence>